<dbReference type="Proteomes" id="UP001597419">
    <property type="component" value="Unassembled WGS sequence"/>
</dbReference>
<name>A0ABW5GBU3_9PSEU</name>
<accession>A0ABW5GBU3</accession>
<dbReference type="EMBL" id="JBHUKU010000004">
    <property type="protein sequence ID" value="MFD2458977.1"/>
    <property type="molecule type" value="Genomic_DNA"/>
</dbReference>
<organism evidence="1 2">
    <name type="scientific">Amycolatopsis samaneae</name>
    <dbReference type="NCBI Taxonomy" id="664691"/>
    <lineage>
        <taxon>Bacteria</taxon>
        <taxon>Bacillati</taxon>
        <taxon>Actinomycetota</taxon>
        <taxon>Actinomycetes</taxon>
        <taxon>Pseudonocardiales</taxon>
        <taxon>Pseudonocardiaceae</taxon>
        <taxon>Amycolatopsis</taxon>
    </lineage>
</organism>
<proteinExistence type="predicted"/>
<evidence type="ECO:0000313" key="2">
    <source>
        <dbReference type="Proteomes" id="UP001597419"/>
    </source>
</evidence>
<reference evidence="2" key="1">
    <citation type="journal article" date="2019" name="Int. J. Syst. Evol. Microbiol.">
        <title>The Global Catalogue of Microorganisms (GCM) 10K type strain sequencing project: providing services to taxonomists for standard genome sequencing and annotation.</title>
        <authorList>
            <consortium name="The Broad Institute Genomics Platform"/>
            <consortium name="The Broad Institute Genome Sequencing Center for Infectious Disease"/>
            <person name="Wu L."/>
            <person name="Ma J."/>
        </authorList>
    </citation>
    <scope>NUCLEOTIDE SEQUENCE [LARGE SCALE GENOMIC DNA]</scope>
    <source>
        <strain evidence="2">CGMCC 4.7643</strain>
    </source>
</reference>
<keyword evidence="2" id="KW-1185">Reference proteome</keyword>
<protein>
    <submittedName>
        <fullName evidence="1">Uncharacterized protein</fullName>
    </submittedName>
</protein>
<sequence length="81" mass="8942">MTSDLSDLSVFTLDAPQREWFVRCTDAHLRLRVCSVEANNGELAIVSPDEEIFMFSRRDIAELQTALAAAITQAAQDLADA</sequence>
<evidence type="ECO:0000313" key="1">
    <source>
        <dbReference type="EMBL" id="MFD2458977.1"/>
    </source>
</evidence>
<comment type="caution">
    <text evidence="1">The sequence shown here is derived from an EMBL/GenBank/DDBJ whole genome shotgun (WGS) entry which is preliminary data.</text>
</comment>
<gene>
    <name evidence="1" type="ORF">ACFSYJ_10200</name>
</gene>
<dbReference type="RefSeq" id="WP_345386987.1">
    <property type="nucleotide sequence ID" value="NZ_BAABHG010000002.1"/>
</dbReference>